<accession>A0A8T4J382</accession>
<feature type="region of interest" description="Disordered" evidence="1">
    <location>
        <begin position="107"/>
        <end position="145"/>
    </location>
</feature>
<evidence type="ECO:0000313" key="3">
    <source>
        <dbReference type="Proteomes" id="UP000675554"/>
    </source>
</evidence>
<sequence>RSGGGSADPGPPRSAGTPVTSAEERGGADRPGADEPPLDPRESTHPHAGPLVPGTERDRLAERLQHAVTGFVDGPRRSVEEADAVFDELSRHITEALVERQRALREPWRGAAAKPEGDDHYGGRPGEAAPGTSAASGPAGTAETEELRLALRQYREAMDRLLRM</sequence>
<dbReference type="Proteomes" id="UP000675554">
    <property type="component" value="Unassembled WGS sequence"/>
</dbReference>
<gene>
    <name evidence="2" type="ORF">KDA82_33300</name>
</gene>
<keyword evidence="3" id="KW-1185">Reference proteome</keyword>
<dbReference type="AlphaFoldDB" id="A0A8T4J382"/>
<comment type="caution">
    <text evidence="2">The sequence shown here is derived from an EMBL/GenBank/DDBJ whole genome shotgun (WGS) entry which is preliminary data.</text>
</comment>
<proteinExistence type="predicted"/>
<name>A0A8T4J382_9ACTN</name>
<reference evidence="2" key="1">
    <citation type="submission" date="2021-04" db="EMBL/GenBank/DDBJ databases">
        <title>Sequencing of actinobacteria type strains.</title>
        <authorList>
            <person name="Nguyen G.-S."/>
            <person name="Wentzel A."/>
        </authorList>
    </citation>
    <scope>NUCLEOTIDE SEQUENCE</scope>
    <source>
        <strain evidence="2">DSM 42095</strain>
    </source>
</reference>
<evidence type="ECO:0000256" key="1">
    <source>
        <dbReference type="SAM" id="MobiDB-lite"/>
    </source>
</evidence>
<feature type="non-terminal residue" evidence="2">
    <location>
        <position position="1"/>
    </location>
</feature>
<protein>
    <submittedName>
        <fullName evidence="2">Uncharacterized protein</fullName>
    </submittedName>
</protein>
<evidence type="ECO:0000313" key="2">
    <source>
        <dbReference type="EMBL" id="MBR7677782.1"/>
    </source>
</evidence>
<feature type="compositionally biased region" description="Basic and acidic residues" evidence="1">
    <location>
        <begin position="22"/>
        <end position="45"/>
    </location>
</feature>
<dbReference type="EMBL" id="JAGSMN010001065">
    <property type="protein sequence ID" value="MBR7677782.1"/>
    <property type="molecule type" value="Genomic_DNA"/>
</dbReference>
<feature type="region of interest" description="Disordered" evidence="1">
    <location>
        <begin position="1"/>
        <end position="60"/>
    </location>
</feature>
<organism evidence="2 3">
    <name type="scientific">Streptomyces daliensis</name>
    <dbReference type="NCBI Taxonomy" id="299421"/>
    <lineage>
        <taxon>Bacteria</taxon>
        <taxon>Bacillati</taxon>
        <taxon>Actinomycetota</taxon>
        <taxon>Actinomycetes</taxon>
        <taxon>Kitasatosporales</taxon>
        <taxon>Streptomycetaceae</taxon>
        <taxon>Streptomyces</taxon>
    </lineage>
</organism>
<feature type="compositionally biased region" description="Low complexity" evidence="1">
    <location>
        <begin position="126"/>
        <end position="142"/>
    </location>
</feature>